<accession>A0AAE1AY84</accession>
<protein>
    <submittedName>
        <fullName evidence="1">Uncharacterized protein</fullName>
    </submittedName>
</protein>
<sequence>MFYETLDNTIIEVISSEFLVGMDNFNANIGDEKHKAMAGRHGPSDRNQRGTRLIYFCEEHKLAIMDTYFKLPKRQLYTLKSPAEITRNQIDYILISQRLRQIIKMQNLSQC</sequence>
<reference evidence="1" key="1">
    <citation type="journal article" date="2023" name="G3 (Bethesda)">
        <title>A reference genome for the long-term kleptoplast-retaining sea slug Elysia crispata morphotype clarki.</title>
        <authorList>
            <person name="Eastman K.E."/>
            <person name="Pendleton A.L."/>
            <person name="Shaikh M.A."/>
            <person name="Suttiyut T."/>
            <person name="Ogas R."/>
            <person name="Tomko P."/>
            <person name="Gavelis G."/>
            <person name="Widhalm J.R."/>
            <person name="Wisecaver J.H."/>
        </authorList>
    </citation>
    <scope>NUCLEOTIDE SEQUENCE</scope>
    <source>
        <strain evidence="1">ECLA1</strain>
    </source>
</reference>
<comment type="caution">
    <text evidence="1">The sequence shown here is derived from an EMBL/GenBank/DDBJ whole genome shotgun (WGS) entry which is preliminary data.</text>
</comment>
<dbReference type="AlphaFoldDB" id="A0AAE1AY84"/>
<gene>
    <name evidence="1" type="ORF">RRG08_040685</name>
</gene>
<name>A0AAE1AY84_9GAST</name>
<evidence type="ECO:0000313" key="1">
    <source>
        <dbReference type="EMBL" id="KAK3795889.1"/>
    </source>
</evidence>
<keyword evidence="2" id="KW-1185">Reference proteome</keyword>
<dbReference type="InterPro" id="IPR036691">
    <property type="entry name" value="Endo/exonu/phosph_ase_sf"/>
</dbReference>
<organism evidence="1 2">
    <name type="scientific">Elysia crispata</name>
    <name type="common">lettuce slug</name>
    <dbReference type="NCBI Taxonomy" id="231223"/>
    <lineage>
        <taxon>Eukaryota</taxon>
        <taxon>Metazoa</taxon>
        <taxon>Spiralia</taxon>
        <taxon>Lophotrochozoa</taxon>
        <taxon>Mollusca</taxon>
        <taxon>Gastropoda</taxon>
        <taxon>Heterobranchia</taxon>
        <taxon>Euthyneura</taxon>
        <taxon>Panpulmonata</taxon>
        <taxon>Sacoglossa</taxon>
        <taxon>Placobranchoidea</taxon>
        <taxon>Plakobranchidae</taxon>
        <taxon>Elysia</taxon>
    </lineage>
</organism>
<dbReference type="EMBL" id="JAWDGP010000969">
    <property type="protein sequence ID" value="KAK3795889.1"/>
    <property type="molecule type" value="Genomic_DNA"/>
</dbReference>
<dbReference type="Gene3D" id="3.60.10.10">
    <property type="entry name" value="Endonuclease/exonuclease/phosphatase"/>
    <property type="match status" value="1"/>
</dbReference>
<proteinExistence type="predicted"/>
<evidence type="ECO:0000313" key="2">
    <source>
        <dbReference type="Proteomes" id="UP001283361"/>
    </source>
</evidence>
<dbReference type="Proteomes" id="UP001283361">
    <property type="component" value="Unassembled WGS sequence"/>
</dbReference>